<dbReference type="PANTHER" id="PTHR12526">
    <property type="entry name" value="GLYCOSYLTRANSFERASE"/>
    <property type="match status" value="1"/>
</dbReference>
<evidence type="ECO:0000313" key="3">
    <source>
        <dbReference type="EMBL" id="MXO54676.1"/>
    </source>
</evidence>
<keyword evidence="4" id="KW-1185">Reference proteome</keyword>
<dbReference type="Pfam" id="PF13692">
    <property type="entry name" value="Glyco_trans_1_4"/>
    <property type="match status" value="1"/>
</dbReference>
<feature type="region of interest" description="Disordered" evidence="1">
    <location>
        <begin position="353"/>
        <end position="372"/>
    </location>
</feature>
<dbReference type="OrthoDB" id="9790710at2"/>
<gene>
    <name evidence="3" type="ORF">GRI47_11760</name>
</gene>
<accession>A0A844YA16</accession>
<protein>
    <submittedName>
        <fullName evidence="3">Glycosyltransferase</fullName>
    </submittedName>
</protein>
<proteinExistence type="predicted"/>
<dbReference type="Gene3D" id="3.40.50.2000">
    <property type="entry name" value="Glycogen Phosphorylase B"/>
    <property type="match status" value="2"/>
</dbReference>
<comment type="caution">
    <text evidence="3">The sequence shown here is derived from an EMBL/GenBank/DDBJ whole genome shotgun (WGS) entry which is preliminary data.</text>
</comment>
<evidence type="ECO:0000256" key="1">
    <source>
        <dbReference type="SAM" id="MobiDB-lite"/>
    </source>
</evidence>
<reference evidence="3 4" key="1">
    <citation type="submission" date="2019-12" db="EMBL/GenBank/DDBJ databases">
        <title>Genomic-based taxomic classification of the family Erythrobacteraceae.</title>
        <authorList>
            <person name="Xu L."/>
        </authorList>
    </citation>
    <scope>NUCLEOTIDE SEQUENCE [LARGE SCALE GENOMIC DNA]</scope>
    <source>
        <strain evidence="3 4">JCM 17468</strain>
    </source>
</reference>
<dbReference type="SUPFAM" id="SSF53756">
    <property type="entry name" value="UDP-Glycosyltransferase/glycogen phosphorylase"/>
    <property type="match status" value="1"/>
</dbReference>
<name>A0A844YA16_9SPHN</name>
<feature type="domain" description="Glycosyltransferase subfamily 4-like N-terminal" evidence="2">
    <location>
        <begin position="16"/>
        <end position="173"/>
    </location>
</feature>
<evidence type="ECO:0000259" key="2">
    <source>
        <dbReference type="Pfam" id="PF13439"/>
    </source>
</evidence>
<evidence type="ECO:0000313" key="4">
    <source>
        <dbReference type="Proteomes" id="UP000430272"/>
    </source>
</evidence>
<dbReference type="InterPro" id="IPR028098">
    <property type="entry name" value="Glyco_trans_4-like_N"/>
</dbReference>
<keyword evidence="3" id="KW-0808">Transferase</keyword>
<dbReference type="EMBL" id="WTYD01000002">
    <property type="protein sequence ID" value="MXO54676.1"/>
    <property type="molecule type" value="Genomic_DNA"/>
</dbReference>
<dbReference type="AlphaFoldDB" id="A0A844YA16"/>
<dbReference type="GO" id="GO:0016757">
    <property type="term" value="F:glycosyltransferase activity"/>
    <property type="evidence" value="ECO:0007669"/>
    <property type="project" value="UniProtKB-ARBA"/>
</dbReference>
<sequence>MMRILIPVLGFARAGGYRVLSELANAWLRAGHEVSFVAPATSGQPYFPTQASIHWVDEDGRNVDSPHGKGETGLGNLRALFAGIRRLHHDFDVVLANHSLTTWPTVLARVPRGKRFYYIQAYEPEYYVLERRPLLWLLSRLSYALPLTQIANASIYRHALVRPFAIVPFGIDLSLFRPKLSSQRQPSEPLIIGTIGRSEPQKGALYVLKAFEELYASDPRHRLRIAYGNLPAGWSHPAAEIVVPSNDAELAEFYRSIDVLVAAGTVQHGAPHYPALEALASGAALVTTGFEPATSENAWIVPNRDATAIAEAIREISTRPDAASRRSNSGYEAVQAFGWDVVSAKMLDVFAKDRENAGLDPRSEKTQKENRS</sequence>
<organism evidence="3 4">
    <name type="scientific">Qipengyuania pelagi</name>
    <dbReference type="NCBI Taxonomy" id="994320"/>
    <lineage>
        <taxon>Bacteria</taxon>
        <taxon>Pseudomonadati</taxon>
        <taxon>Pseudomonadota</taxon>
        <taxon>Alphaproteobacteria</taxon>
        <taxon>Sphingomonadales</taxon>
        <taxon>Erythrobacteraceae</taxon>
        <taxon>Qipengyuania</taxon>
    </lineage>
</organism>
<dbReference type="CDD" id="cd03801">
    <property type="entry name" value="GT4_PimA-like"/>
    <property type="match status" value="1"/>
</dbReference>
<dbReference type="Proteomes" id="UP000430272">
    <property type="component" value="Unassembled WGS sequence"/>
</dbReference>
<dbReference type="Pfam" id="PF13439">
    <property type="entry name" value="Glyco_transf_4"/>
    <property type="match status" value="1"/>
</dbReference>